<proteinExistence type="predicted"/>
<dbReference type="GO" id="GO:0005737">
    <property type="term" value="C:cytoplasm"/>
    <property type="evidence" value="ECO:0007669"/>
    <property type="project" value="TreeGrafter"/>
</dbReference>
<evidence type="ECO:0000313" key="1">
    <source>
        <dbReference type="EMBL" id="KAF6135994.1"/>
    </source>
</evidence>
<dbReference type="InterPro" id="IPR055323">
    <property type="entry name" value="C57A10.07/YOR238W"/>
</dbReference>
<dbReference type="Proteomes" id="UP000541444">
    <property type="component" value="Unassembled WGS sequence"/>
</dbReference>
<dbReference type="PANTHER" id="PTHR28110:SF1">
    <property type="entry name" value="TRANSMEMBRANE PROTEIN"/>
    <property type="match status" value="1"/>
</dbReference>
<comment type="caution">
    <text evidence="1">The sequence shown here is derived from an EMBL/GenBank/DDBJ whole genome shotgun (WGS) entry which is preliminary data.</text>
</comment>
<keyword evidence="2" id="KW-1185">Reference proteome</keyword>
<protein>
    <submittedName>
        <fullName evidence="1">Uncharacterized protein</fullName>
    </submittedName>
</protein>
<dbReference type="PANTHER" id="PTHR28110">
    <property type="entry name" value="TRANSMEMBRANE PROTEIN"/>
    <property type="match status" value="1"/>
</dbReference>
<dbReference type="OrthoDB" id="4347at2759"/>
<reference evidence="1 2" key="1">
    <citation type="journal article" date="2020" name="IScience">
        <title>Genome Sequencing of the Endangered Kingdonia uniflora (Circaeasteraceae, Ranunculales) Reveals Potential Mechanisms of Evolutionary Specialization.</title>
        <authorList>
            <person name="Sun Y."/>
            <person name="Deng T."/>
            <person name="Zhang A."/>
            <person name="Moore M.J."/>
            <person name="Landis J.B."/>
            <person name="Lin N."/>
            <person name="Zhang H."/>
            <person name="Zhang X."/>
            <person name="Huang J."/>
            <person name="Zhang X."/>
            <person name="Sun H."/>
            <person name="Wang H."/>
        </authorList>
    </citation>
    <scope>NUCLEOTIDE SEQUENCE [LARGE SCALE GENOMIC DNA]</scope>
    <source>
        <strain evidence="1">TB1705</strain>
        <tissue evidence="1">Leaf</tissue>
    </source>
</reference>
<gene>
    <name evidence="1" type="ORF">GIB67_006886</name>
</gene>
<evidence type="ECO:0000313" key="2">
    <source>
        <dbReference type="Proteomes" id="UP000541444"/>
    </source>
</evidence>
<sequence>MEEHARGCFENLLFSFCRFKELTGIYPDNITVVSCDFKKERFEQLHLSEIGFIDTRLFYSGTPTSSTLKESTLKGEALVMTQFQEDPYGCLGSLCRKKLGRDPFHHLISYPNGCPELKGLFHYCGVDPYSSHLPWSRRI</sequence>
<dbReference type="AlphaFoldDB" id="A0A7J7L0D6"/>
<dbReference type="EMBL" id="JACGCM010002768">
    <property type="protein sequence ID" value="KAF6135994.1"/>
    <property type="molecule type" value="Genomic_DNA"/>
</dbReference>
<organism evidence="1 2">
    <name type="scientific">Kingdonia uniflora</name>
    <dbReference type="NCBI Taxonomy" id="39325"/>
    <lineage>
        <taxon>Eukaryota</taxon>
        <taxon>Viridiplantae</taxon>
        <taxon>Streptophyta</taxon>
        <taxon>Embryophyta</taxon>
        <taxon>Tracheophyta</taxon>
        <taxon>Spermatophyta</taxon>
        <taxon>Magnoliopsida</taxon>
        <taxon>Ranunculales</taxon>
        <taxon>Circaeasteraceae</taxon>
        <taxon>Kingdonia</taxon>
    </lineage>
</organism>
<name>A0A7J7L0D6_9MAGN</name>
<accession>A0A7J7L0D6</accession>